<evidence type="ECO:0000256" key="1">
    <source>
        <dbReference type="ARBA" id="ARBA00012513"/>
    </source>
</evidence>
<evidence type="ECO:0000256" key="3">
    <source>
        <dbReference type="ARBA" id="ARBA00022679"/>
    </source>
</evidence>
<gene>
    <name evidence="11" type="ORF">BP00DRAFT_447000</name>
</gene>
<dbReference type="InterPro" id="IPR017441">
    <property type="entry name" value="Protein_kinase_ATP_BS"/>
</dbReference>
<dbReference type="InterPro" id="IPR000719">
    <property type="entry name" value="Prot_kinase_dom"/>
</dbReference>
<protein>
    <recommendedName>
        <fullName evidence="1">non-specific serine/threonine protein kinase</fullName>
        <ecNumber evidence="1">2.7.11.1</ecNumber>
    </recommendedName>
</protein>
<comment type="catalytic activity">
    <reaction evidence="8">
        <text>L-seryl-[protein] + ATP = O-phospho-L-seryl-[protein] + ADP + H(+)</text>
        <dbReference type="Rhea" id="RHEA:17989"/>
        <dbReference type="Rhea" id="RHEA-COMP:9863"/>
        <dbReference type="Rhea" id="RHEA-COMP:11604"/>
        <dbReference type="ChEBI" id="CHEBI:15378"/>
        <dbReference type="ChEBI" id="CHEBI:29999"/>
        <dbReference type="ChEBI" id="CHEBI:30616"/>
        <dbReference type="ChEBI" id="CHEBI:83421"/>
        <dbReference type="ChEBI" id="CHEBI:456216"/>
        <dbReference type="EC" id="2.7.11.1"/>
    </reaction>
</comment>
<evidence type="ECO:0000256" key="9">
    <source>
        <dbReference type="PROSITE-ProRule" id="PRU10141"/>
    </source>
</evidence>
<evidence type="ECO:0000256" key="2">
    <source>
        <dbReference type="ARBA" id="ARBA00022527"/>
    </source>
</evidence>
<dbReference type="GO" id="GO:0005524">
    <property type="term" value="F:ATP binding"/>
    <property type="evidence" value="ECO:0007669"/>
    <property type="project" value="UniProtKB-UniRule"/>
</dbReference>
<evidence type="ECO:0000313" key="12">
    <source>
        <dbReference type="Proteomes" id="UP000248817"/>
    </source>
</evidence>
<dbReference type="PANTHER" id="PTHR47634">
    <property type="entry name" value="PROTEIN KINASE DOMAIN-CONTAINING PROTEIN-RELATED"/>
    <property type="match status" value="1"/>
</dbReference>
<keyword evidence="4 9" id="KW-0547">Nucleotide-binding</keyword>
<keyword evidence="2" id="KW-0723">Serine/threonine-protein kinase</keyword>
<reference evidence="11 12" key="1">
    <citation type="submission" date="2018-02" db="EMBL/GenBank/DDBJ databases">
        <title>The genomes of Aspergillus section Nigri reveals drivers in fungal speciation.</title>
        <authorList>
            <consortium name="DOE Joint Genome Institute"/>
            <person name="Vesth T.C."/>
            <person name="Nybo J."/>
            <person name="Theobald S."/>
            <person name="Brandl J."/>
            <person name="Frisvad J.C."/>
            <person name="Nielsen K.F."/>
            <person name="Lyhne E.K."/>
            <person name="Kogle M.E."/>
            <person name="Kuo A."/>
            <person name="Riley R."/>
            <person name="Clum A."/>
            <person name="Nolan M."/>
            <person name="Lipzen A."/>
            <person name="Salamov A."/>
            <person name="Henrissat B."/>
            <person name="Wiebenga A."/>
            <person name="De vries R.P."/>
            <person name="Grigoriev I.V."/>
            <person name="Mortensen U.H."/>
            <person name="Andersen M.R."/>
            <person name="Baker S.E."/>
        </authorList>
    </citation>
    <scope>NUCLEOTIDE SEQUENCE [LARGE SCALE GENOMIC DNA]</scope>
    <source>
        <strain evidence="11 12">CBS 114.80</strain>
    </source>
</reference>
<dbReference type="GO" id="GO:0005737">
    <property type="term" value="C:cytoplasm"/>
    <property type="evidence" value="ECO:0007669"/>
    <property type="project" value="TreeGrafter"/>
</dbReference>
<dbReference type="InterPro" id="IPR051334">
    <property type="entry name" value="SRPK"/>
</dbReference>
<dbReference type="AlphaFoldDB" id="A0A2V5I2B2"/>
<feature type="domain" description="Protein kinase" evidence="10">
    <location>
        <begin position="47"/>
        <end position="423"/>
    </location>
</feature>
<comment type="catalytic activity">
    <reaction evidence="7">
        <text>L-threonyl-[protein] + ATP = O-phospho-L-threonyl-[protein] + ADP + H(+)</text>
        <dbReference type="Rhea" id="RHEA:46608"/>
        <dbReference type="Rhea" id="RHEA-COMP:11060"/>
        <dbReference type="Rhea" id="RHEA-COMP:11605"/>
        <dbReference type="ChEBI" id="CHEBI:15378"/>
        <dbReference type="ChEBI" id="CHEBI:30013"/>
        <dbReference type="ChEBI" id="CHEBI:30616"/>
        <dbReference type="ChEBI" id="CHEBI:61977"/>
        <dbReference type="ChEBI" id="CHEBI:456216"/>
        <dbReference type="EC" id="2.7.11.1"/>
    </reaction>
</comment>
<dbReference type="SUPFAM" id="SSF56112">
    <property type="entry name" value="Protein kinase-like (PK-like)"/>
    <property type="match status" value="1"/>
</dbReference>
<dbReference type="SMART" id="SM00220">
    <property type="entry name" value="S_TKc"/>
    <property type="match status" value="1"/>
</dbReference>
<name>A0A2V5I2B2_9EURO</name>
<dbReference type="Gene3D" id="1.10.510.10">
    <property type="entry name" value="Transferase(Phosphotransferase) domain 1"/>
    <property type="match status" value="1"/>
</dbReference>
<dbReference type="GO" id="GO:0000245">
    <property type="term" value="P:spliceosomal complex assembly"/>
    <property type="evidence" value="ECO:0007669"/>
    <property type="project" value="TreeGrafter"/>
</dbReference>
<feature type="binding site" evidence="9">
    <location>
        <position position="76"/>
    </location>
    <ligand>
        <name>ATP</name>
        <dbReference type="ChEBI" id="CHEBI:30616"/>
    </ligand>
</feature>
<evidence type="ECO:0000313" key="11">
    <source>
        <dbReference type="EMBL" id="PYI30888.1"/>
    </source>
</evidence>
<evidence type="ECO:0000256" key="4">
    <source>
        <dbReference type="ARBA" id="ARBA00022741"/>
    </source>
</evidence>
<evidence type="ECO:0000256" key="5">
    <source>
        <dbReference type="ARBA" id="ARBA00022777"/>
    </source>
</evidence>
<dbReference type="InterPro" id="IPR011009">
    <property type="entry name" value="Kinase-like_dom_sf"/>
</dbReference>
<sequence>MSRADANTANREYKYQYNWVDGAETLERYRPGGYHPIMIGDLLHDRYYIVDKLGFGGYSTVWLAQDTRQKQYVALKVGIADSKLQEPIVLRALTTPLSPPSPSPYPIPLGRDSIPITLDEFELNGPNGKHLCYTMPPARCNLRDVSFSRLFPLDVARAISGGLTTAIAYMHSRGYAHGDIHLRNILTKLPSSLDHLTVEKLYEEYGEPETVPITLRDGDGRDLPPNVPAKAVLPLDFGIDAKDFSLADSHLILSDFGEAFAPDSHVRLGKDCHTPLPMRPPEARFEPSAALSYSADIWSLGFAIWEILGMKALFSVEFGTADELVSQYIDVLGPMPQAWWERWEARDQFFENDSQRCPKQDRDIWPPIDQEFEGGVQHYRRKRKMGEFGAEETAAILDLMRRMLAFRPEERPSAAEVLQSEWMVKWVLPDYERSLRSQ</sequence>
<dbReference type="GO" id="GO:0005634">
    <property type="term" value="C:nucleus"/>
    <property type="evidence" value="ECO:0007669"/>
    <property type="project" value="TreeGrafter"/>
</dbReference>
<evidence type="ECO:0000256" key="7">
    <source>
        <dbReference type="ARBA" id="ARBA00047899"/>
    </source>
</evidence>
<evidence type="ECO:0000259" key="10">
    <source>
        <dbReference type="PROSITE" id="PS50011"/>
    </source>
</evidence>
<evidence type="ECO:0000256" key="8">
    <source>
        <dbReference type="ARBA" id="ARBA00048679"/>
    </source>
</evidence>
<dbReference type="PROSITE" id="PS50011">
    <property type="entry name" value="PROTEIN_KINASE_DOM"/>
    <property type="match status" value="1"/>
</dbReference>
<organism evidence="11 12">
    <name type="scientific">Aspergillus indologenus CBS 114.80</name>
    <dbReference type="NCBI Taxonomy" id="1450541"/>
    <lineage>
        <taxon>Eukaryota</taxon>
        <taxon>Fungi</taxon>
        <taxon>Dikarya</taxon>
        <taxon>Ascomycota</taxon>
        <taxon>Pezizomycotina</taxon>
        <taxon>Eurotiomycetes</taxon>
        <taxon>Eurotiomycetidae</taxon>
        <taxon>Eurotiales</taxon>
        <taxon>Aspergillaceae</taxon>
        <taxon>Aspergillus</taxon>
        <taxon>Aspergillus subgen. Circumdati</taxon>
    </lineage>
</organism>
<dbReference type="EC" id="2.7.11.1" evidence="1"/>
<keyword evidence="3" id="KW-0808">Transferase</keyword>
<dbReference type="PANTHER" id="PTHR47634:SF9">
    <property type="entry name" value="PROTEIN KINASE DOMAIN-CONTAINING PROTEIN-RELATED"/>
    <property type="match status" value="1"/>
</dbReference>
<keyword evidence="6 9" id="KW-0067">ATP-binding</keyword>
<dbReference type="EMBL" id="KZ825509">
    <property type="protein sequence ID" value="PYI30888.1"/>
    <property type="molecule type" value="Genomic_DNA"/>
</dbReference>
<evidence type="ECO:0000256" key="6">
    <source>
        <dbReference type="ARBA" id="ARBA00022840"/>
    </source>
</evidence>
<accession>A0A2V5I2B2</accession>
<dbReference type="GO" id="GO:0004674">
    <property type="term" value="F:protein serine/threonine kinase activity"/>
    <property type="evidence" value="ECO:0007669"/>
    <property type="project" value="UniProtKB-KW"/>
</dbReference>
<keyword evidence="5 11" id="KW-0418">Kinase</keyword>
<dbReference type="Gene3D" id="3.30.200.20">
    <property type="entry name" value="Phosphorylase Kinase, domain 1"/>
    <property type="match status" value="1"/>
</dbReference>
<dbReference type="PROSITE" id="PS00107">
    <property type="entry name" value="PROTEIN_KINASE_ATP"/>
    <property type="match status" value="1"/>
</dbReference>
<proteinExistence type="predicted"/>
<keyword evidence="12" id="KW-1185">Reference proteome</keyword>
<dbReference type="GO" id="GO:0050684">
    <property type="term" value="P:regulation of mRNA processing"/>
    <property type="evidence" value="ECO:0007669"/>
    <property type="project" value="TreeGrafter"/>
</dbReference>
<dbReference type="Proteomes" id="UP000248817">
    <property type="component" value="Unassembled WGS sequence"/>
</dbReference>
<dbReference type="Pfam" id="PF00069">
    <property type="entry name" value="Pkinase"/>
    <property type="match status" value="1"/>
</dbReference>